<dbReference type="Gene3D" id="1.10.1740.10">
    <property type="match status" value="1"/>
</dbReference>
<keyword evidence="4" id="KW-0238">DNA-binding</keyword>
<dbReference type="PANTHER" id="PTHR43133:SF8">
    <property type="entry name" value="RNA POLYMERASE SIGMA FACTOR HI_1459-RELATED"/>
    <property type="match status" value="1"/>
</dbReference>
<evidence type="ECO:0000256" key="3">
    <source>
        <dbReference type="ARBA" id="ARBA00023082"/>
    </source>
</evidence>
<gene>
    <name evidence="8" type="ORF">HNQ86_000453</name>
</gene>
<dbReference type="GO" id="GO:0003677">
    <property type="term" value="F:DNA binding"/>
    <property type="evidence" value="ECO:0007669"/>
    <property type="project" value="UniProtKB-KW"/>
</dbReference>
<keyword evidence="2" id="KW-0805">Transcription regulation</keyword>
<name>A0A841KM14_9GAMM</name>
<evidence type="ECO:0000256" key="4">
    <source>
        <dbReference type="ARBA" id="ARBA00023125"/>
    </source>
</evidence>
<dbReference type="EMBL" id="JACHET010000001">
    <property type="protein sequence ID" value="MBB6183108.1"/>
    <property type="molecule type" value="Genomic_DNA"/>
</dbReference>
<dbReference type="Proteomes" id="UP000560000">
    <property type="component" value="Unassembled WGS sequence"/>
</dbReference>
<protein>
    <submittedName>
        <fullName evidence="8">RNA polymerase sigma-70 factor (ECF subfamily)</fullName>
    </submittedName>
</protein>
<dbReference type="NCBIfam" id="TIGR02937">
    <property type="entry name" value="sigma70-ECF"/>
    <property type="match status" value="1"/>
</dbReference>
<comment type="similarity">
    <text evidence="1">Belongs to the sigma-70 factor family. ECF subfamily.</text>
</comment>
<dbReference type="InterPro" id="IPR013325">
    <property type="entry name" value="RNA_pol_sigma_r2"/>
</dbReference>
<dbReference type="AlphaFoldDB" id="A0A841KM14"/>
<evidence type="ECO:0000313" key="8">
    <source>
        <dbReference type="EMBL" id="MBB6183108.1"/>
    </source>
</evidence>
<evidence type="ECO:0000259" key="6">
    <source>
        <dbReference type="Pfam" id="PF04542"/>
    </source>
</evidence>
<keyword evidence="5" id="KW-0804">Transcription</keyword>
<keyword evidence="3" id="KW-0731">Sigma factor</keyword>
<comment type="caution">
    <text evidence="8">The sequence shown here is derived from an EMBL/GenBank/DDBJ whole genome shotgun (WGS) entry which is preliminary data.</text>
</comment>
<dbReference type="InterPro" id="IPR014284">
    <property type="entry name" value="RNA_pol_sigma-70_dom"/>
</dbReference>
<evidence type="ECO:0000256" key="2">
    <source>
        <dbReference type="ARBA" id="ARBA00023015"/>
    </source>
</evidence>
<dbReference type="RefSeq" id="WP_338047241.1">
    <property type="nucleotide sequence ID" value="NZ_JACHET010000001.1"/>
</dbReference>
<evidence type="ECO:0000313" key="9">
    <source>
        <dbReference type="Proteomes" id="UP000560000"/>
    </source>
</evidence>
<dbReference type="Pfam" id="PF04542">
    <property type="entry name" value="Sigma70_r2"/>
    <property type="match status" value="1"/>
</dbReference>
<dbReference type="PANTHER" id="PTHR43133">
    <property type="entry name" value="RNA POLYMERASE ECF-TYPE SIGMA FACTO"/>
    <property type="match status" value="1"/>
</dbReference>
<feature type="domain" description="RNA polymerase sigma-70 region 2" evidence="6">
    <location>
        <begin position="36"/>
        <end position="102"/>
    </location>
</feature>
<reference evidence="8 9" key="1">
    <citation type="submission" date="2020-08" db="EMBL/GenBank/DDBJ databases">
        <title>Genomic Encyclopedia of Type Strains, Phase IV (KMG-IV): sequencing the most valuable type-strain genomes for metagenomic binning, comparative biology and taxonomic classification.</title>
        <authorList>
            <person name="Goeker M."/>
        </authorList>
    </citation>
    <scope>NUCLEOTIDE SEQUENCE [LARGE SCALE GENOMIC DNA]</scope>
    <source>
        <strain evidence="8 9">DSM 107085</strain>
    </source>
</reference>
<evidence type="ECO:0000259" key="7">
    <source>
        <dbReference type="Pfam" id="PF08281"/>
    </source>
</evidence>
<dbReference type="Gene3D" id="1.10.10.10">
    <property type="entry name" value="Winged helix-like DNA-binding domain superfamily/Winged helix DNA-binding domain"/>
    <property type="match status" value="1"/>
</dbReference>
<dbReference type="SUPFAM" id="SSF88946">
    <property type="entry name" value="Sigma2 domain of RNA polymerase sigma factors"/>
    <property type="match status" value="1"/>
</dbReference>
<dbReference type="InterPro" id="IPR013249">
    <property type="entry name" value="RNA_pol_sigma70_r4_t2"/>
</dbReference>
<proteinExistence type="inferred from homology"/>
<organism evidence="8 9">
    <name type="scientific">Oleiagrimonas soli</name>
    <dbReference type="NCBI Taxonomy" id="1543381"/>
    <lineage>
        <taxon>Bacteria</taxon>
        <taxon>Pseudomonadati</taxon>
        <taxon>Pseudomonadota</taxon>
        <taxon>Gammaproteobacteria</taxon>
        <taxon>Lysobacterales</taxon>
        <taxon>Rhodanobacteraceae</taxon>
        <taxon>Oleiagrimonas</taxon>
    </lineage>
</organism>
<dbReference type="SUPFAM" id="SSF88659">
    <property type="entry name" value="Sigma3 and sigma4 domains of RNA polymerase sigma factors"/>
    <property type="match status" value="1"/>
</dbReference>
<dbReference type="CDD" id="cd06171">
    <property type="entry name" value="Sigma70_r4"/>
    <property type="match status" value="1"/>
</dbReference>
<feature type="domain" description="RNA polymerase sigma factor 70 region 4 type 2" evidence="7">
    <location>
        <begin position="136"/>
        <end position="188"/>
    </location>
</feature>
<accession>A0A841KM14</accession>
<dbReference type="Pfam" id="PF08281">
    <property type="entry name" value="Sigma70_r4_2"/>
    <property type="match status" value="1"/>
</dbReference>
<dbReference type="InterPro" id="IPR013324">
    <property type="entry name" value="RNA_pol_sigma_r3/r4-like"/>
</dbReference>
<dbReference type="NCBIfam" id="NF009166">
    <property type="entry name" value="PRK12513.1"/>
    <property type="match status" value="1"/>
</dbReference>
<sequence>MLANTVPSAFMDERRDHDHALMQAYVAGDAEAFRVLYERHRGGLYRFILYRVDTRHTADELFQETWSRVIASRERYRPEAQFRTWLFQIAHNLVVDSYRRKRPQASGEENERILQMQAADEGEQPECVLSTFEQRRRLQLALEQLPDEQRTVFLLRMEKGLGLEEIATITGCGRETAKSRLRYALKRIRELVTP</sequence>
<evidence type="ECO:0000256" key="5">
    <source>
        <dbReference type="ARBA" id="ARBA00023163"/>
    </source>
</evidence>
<dbReference type="InterPro" id="IPR039425">
    <property type="entry name" value="RNA_pol_sigma-70-like"/>
</dbReference>
<evidence type="ECO:0000256" key="1">
    <source>
        <dbReference type="ARBA" id="ARBA00010641"/>
    </source>
</evidence>
<dbReference type="GO" id="GO:0016987">
    <property type="term" value="F:sigma factor activity"/>
    <property type="evidence" value="ECO:0007669"/>
    <property type="project" value="UniProtKB-KW"/>
</dbReference>
<dbReference type="GO" id="GO:0006352">
    <property type="term" value="P:DNA-templated transcription initiation"/>
    <property type="evidence" value="ECO:0007669"/>
    <property type="project" value="InterPro"/>
</dbReference>
<dbReference type="InterPro" id="IPR036388">
    <property type="entry name" value="WH-like_DNA-bd_sf"/>
</dbReference>
<dbReference type="InterPro" id="IPR007627">
    <property type="entry name" value="RNA_pol_sigma70_r2"/>
</dbReference>